<keyword evidence="2" id="KW-1185">Reference proteome</keyword>
<dbReference type="EnsemblMetazoa" id="CLYHEMT002497.1">
    <property type="protein sequence ID" value="CLYHEMP002497.1"/>
    <property type="gene ID" value="CLYHEMG002497"/>
</dbReference>
<dbReference type="AlphaFoldDB" id="A0A7M5V2U4"/>
<dbReference type="Proteomes" id="UP000594262">
    <property type="component" value="Unplaced"/>
</dbReference>
<organism evidence="1 2">
    <name type="scientific">Clytia hemisphaerica</name>
    <dbReference type="NCBI Taxonomy" id="252671"/>
    <lineage>
        <taxon>Eukaryota</taxon>
        <taxon>Metazoa</taxon>
        <taxon>Cnidaria</taxon>
        <taxon>Hydrozoa</taxon>
        <taxon>Hydroidolina</taxon>
        <taxon>Leptothecata</taxon>
        <taxon>Obeliida</taxon>
        <taxon>Clytiidae</taxon>
        <taxon>Clytia</taxon>
    </lineage>
</organism>
<protein>
    <submittedName>
        <fullName evidence="1">Uncharacterized protein</fullName>
    </submittedName>
</protein>
<accession>A0A7M5V2U4</accession>
<evidence type="ECO:0000313" key="1">
    <source>
        <dbReference type="EnsemblMetazoa" id="CLYHEMP002497.1"/>
    </source>
</evidence>
<evidence type="ECO:0000313" key="2">
    <source>
        <dbReference type="Proteomes" id="UP000594262"/>
    </source>
</evidence>
<reference evidence="1" key="1">
    <citation type="submission" date="2021-01" db="UniProtKB">
        <authorList>
            <consortium name="EnsemblMetazoa"/>
        </authorList>
    </citation>
    <scope>IDENTIFICATION</scope>
</reference>
<proteinExistence type="predicted"/>
<name>A0A7M5V2U4_9CNID</name>
<sequence>VIRMACVIEMMNRCMLTGVVATEANNILNDIVNTVAMLDGAAEHQGEVSEEASIKVSKESVDLAIILVNISLSQSACIHGEKEEEIPNVKTKSPEAKKKMAKQLILTTSGQVVSAPLLTKNNKVTKLAPKGHTQAQYLAAIFRQLESEGFGTVKVRVANNGHNILYF</sequence>